<dbReference type="AlphaFoldDB" id="A0A1V9DHE3"/>
<protein>
    <recommendedName>
        <fullName evidence="3">EthD domain-containing protein</fullName>
    </recommendedName>
</protein>
<dbReference type="EMBL" id="MWUE01000017">
    <property type="protein sequence ID" value="OQP33287.1"/>
    <property type="molecule type" value="Genomic_DNA"/>
</dbReference>
<dbReference type="Proteomes" id="UP000192769">
    <property type="component" value="Unassembled WGS sequence"/>
</dbReference>
<evidence type="ECO:0008006" key="3">
    <source>
        <dbReference type="Google" id="ProtNLM"/>
    </source>
</evidence>
<accession>A0A1V9DHE3</accession>
<comment type="caution">
    <text evidence="1">The sequence shown here is derived from an EMBL/GenBank/DDBJ whole genome shotgun (WGS) entry which is preliminary data.</text>
</comment>
<proteinExistence type="predicted"/>
<reference evidence="1 2" key="1">
    <citation type="submission" date="2017-02" db="EMBL/GenBank/DDBJ databases">
        <title>Whole genome shotgun sequence of Pantoea agglomerans strain AS1 isolated from a cycad, Zamia floridana in Central Florida, USA.</title>
        <authorList>
            <person name="Lata P."/>
            <person name="Govindarajan S."/>
            <person name="Qi F."/>
            <person name="Li J.-L."/>
            <person name="Maurya S.K."/>
            <person name="Sahoo M.K."/>
        </authorList>
    </citation>
    <scope>NUCLEOTIDE SEQUENCE [LARGE SCALE GENOMIC DNA]</scope>
    <source>
        <strain evidence="1 2">AS1</strain>
    </source>
</reference>
<evidence type="ECO:0000313" key="1">
    <source>
        <dbReference type="EMBL" id="OQP33287.1"/>
    </source>
</evidence>
<keyword evidence="2" id="KW-1185">Reference proteome</keyword>
<evidence type="ECO:0000313" key="2">
    <source>
        <dbReference type="Proteomes" id="UP000192769"/>
    </source>
</evidence>
<sequence length="203" mass="23914">MSAKYILISTYPLKTGIEFNDIKNIPRIQRGKQFYLSEELDVEEIVELRAYNDFNEICKDEELLESDFKSFSPYLAGDIRREILKFVESPIPNENILPRSRYMQLRHVEVPPEKYEAYRAWRAETIFKVVHDNKVNIKSFESYHSLISGQPGVMFVSAFDVDKDVYVEAFTNERYKKIIREADSYITDSNGGLYTRIYRAINH</sequence>
<dbReference type="RefSeq" id="WP_081139540.1">
    <property type="nucleotide sequence ID" value="NZ_MWUE01000017.1"/>
</dbReference>
<dbReference type="OrthoDB" id="3690318at2"/>
<gene>
    <name evidence="1" type="ORF">B2J69_12105</name>
</gene>
<name>A0A1V9DHE3_9GAMM</name>
<organism evidence="1 2">
    <name type="scientific">Pantoea latae</name>
    <dbReference type="NCBI Taxonomy" id="1964541"/>
    <lineage>
        <taxon>Bacteria</taxon>
        <taxon>Pseudomonadati</taxon>
        <taxon>Pseudomonadota</taxon>
        <taxon>Gammaproteobacteria</taxon>
        <taxon>Enterobacterales</taxon>
        <taxon>Erwiniaceae</taxon>
        <taxon>Pantoea</taxon>
    </lineage>
</organism>